<keyword evidence="1" id="KW-0472">Membrane</keyword>
<comment type="caution">
    <text evidence="2">The sequence shown here is derived from an EMBL/GenBank/DDBJ whole genome shotgun (WGS) entry which is preliminary data.</text>
</comment>
<dbReference type="InterPro" id="IPR051200">
    <property type="entry name" value="Host-pathogen_enzymatic-act"/>
</dbReference>
<proteinExistence type="predicted"/>
<dbReference type="PANTHER" id="PTHR47197">
    <property type="entry name" value="PROTEIN NIRF"/>
    <property type="match status" value="1"/>
</dbReference>
<sequence length="133" mass="14867">MSFVYAAKIMTNTINVIDAKTNYIIAKIQSNLLPLDIKVIPNGQYVYVVISQAPNVGDTVFVIDIKKNVVIATVVVGHTPTNILADPSGCYVYVIGILLIKVETAFSFFVLYDLFYLLKGFFSFKENSYIDRN</sequence>
<dbReference type="InterPro" id="IPR015943">
    <property type="entry name" value="WD40/YVTN_repeat-like_dom_sf"/>
</dbReference>
<dbReference type="AlphaFoldDB" id="A0A926N8F9"/>
<keyword evidence="1" id="KW-0812">Transmembrane</keyword>
<dbReference type="InterPro" id="IPR011048">
    <property type="entry name" value="Haem_d1_sf"/>
</dbReference>
<keyword evidence="1" id="KW-1133">Transmembrane helix</keyword>
<dbReference type="Gene3D" id="2.130.10.10">
    <property type="entry name" value="YVTN repeat-like/Quinoprotein amine dehydrogenase"/>
    <property type="match status" value="1"/>
</dbReference>
<reference evidence="2" key="1">
    <citation type="submission" date="2020-09" db="EMBL/GenBank/DDBJ databases">
        <title>A novel bacterium of genus Hazenella, isolated from South China Sea.</title>
        <authorList>
            <person name="Huang H."/>
            <person name="Mo K."/>
            <person name="Hu Y."/>
        </authorList>
    </citation>
    <scope>NUCLEOTIDE SEQUENCE</scope>
    <source>
        <strain evidence="2">IB182357</strain>
    </source>
</reference>
<evidence type="ECO:0000313" key="2">
    <source>
        <dbReference type="EMBL" id="MBD1371232.1"/>
    </source>
</evidence>
<dbReference type="EMBL" id="JACXAH010000002">
    <property type="protein sequence ID" value="MBD1371232.1"/>
    <property type="molecule type" value="Genomic_DNA"/>
</dbReference>
<evidence type="ECO:0000313" key="3">
    <source>
        <dbReference type="Proteomes" id="UP000661691"/>
    </source>
</evidence>
<organism evidence="2 3">
    <name type="scientific">Polycladospora coralii</name>
    <dbReference type="NCBI Taxonomy" id="2771432"/>
    <lineage>
        <taxon>Bacteria</taxon>
        <taxon>Bacillati</taxon>
        <taxon>Bacillota</taxon>
        <taxon>Bacilli</taxon>
        <taxon>Bacillales</taxon>
        <taxon>Thermoactinomycetaceae</taxon>
        <taxon>Polycladospora</taxon>
    </lineage>
</organism>
<protein>
    <submittedName>
        <fullName evidence="2">Uncharacterized protein</fullName>
    </submittedName>
</protein>
<name>A0A926N8F9_9BACL</name>
<dbReference type="SUPFAM" id="SSF51004">
    <property type="entry name" value="C-terminal (heme d1) domain of cytochrome cd1-nitrite reductase"/>
    <property type="match status" value="1"/>
</dbReference>
<feature type="transmembrane region" description="Helical" evidence="1">
    <location>
        <begin position="91"/>
        <end position="118"/>
    </location>
</feature>
<gene>
    <name evidence="2" type="ORF">IC620_02525</name>
</gene>
<keyword evidence="3" id="KW-1185">Reference proteome</keyword>
<evidence type="ECO:0000256" key="1">
    <source>
        <dbReference type="SAM" id="Phobius"/>
    </source>
</evidence>
<dbReference type="Proteomes" id="UP000661691">
    <property type="component" value="Unassembled WGS sequence"/>
</dbReference>
<dbReference type="RefSeq" id="WP_191141425.1">
    <property type="nucleotide sequence ID" value="NZ_JACXAH010000002.1"/>
</dbReference>
<dbReference type="PANTHER" id="PTHR47197:SF3">
    <property type="entry name" value="DIHYDRO-HEME D1 DEHYDROGENASE"/>
    <property type="match status" value="1"/>
</dbReference>
<accession>A0A926N8F9</accession>